<reference evidence="3 6" key="2">
    <citation type="submission" date="2019-12" db="EMBL/GenBank/DDBJ databases">
        <title>Draft genome sequence of Labilibaculum sp. strain 44 isolated from deep waters of Black Sea.</title>
        <authorList>
            <person name="Yadav S."/>
            <person name="Villanueva L."/>
        </authorList>
    </citation>
    <scope>NUCLEOTIDE SEQUENCE [LARGE SCALE GENOMIC DNA]</scope>
    <source>
        <strain evidence="3 6">44</strain>
    </source>
</reference>
<dbReference type="PANTHER" id="PTHR33408:SF2">
    <property type="entry name" value="TRANSPOSASE DDE DOMAIN-CONTAINING PROTEIN"/>
    <property type="match status" value="1"/>
</dbReference>
<evidence type="ECO:0000313" key="6">
    <source>
        <dbReference type="Proteomes" id="UP000462449"/>
    </source>
</evidence>
<dbReference type="Pfam" id="PF13751">
    <property type="entry name" value="DDE_Tnp_1_6"/>
    <property type="match status" value="1"/>
</dbReference>
<gene>
    <name evidence="4" type="ORF">DWB62_020260</name>
    <name evidence="3" type="ORF">GNY23_20260</name>
</gene>
<evidence type="ECO:0000313" key="5">
    <source>
        <dbReference type="Proteomes" id="UP000285951"/>
    </source>
</evidence>
<feature type="domain" description="Transposase InsH N-terminal" evidence="1">
    <location>
        <begin position="24"/>
        <end position="114"/>
    </location>
</feature>
<organism evidence="3 6">
    <name type="scientific">Labilibaculum euxinus</name>
    <dbReference type="NCBI Taxonomy" id="2686357"/>
    <lineage>
        <taxon>Bacteria</taxon>
        <taxon>Pseudomonadati</taxon>
        <taxon>Bacteroidota</taxon>
        <taxon>Bacteroidia</taxon>
        <taxon>Marinilabiliales</taxon>
        <taxon>Marinifilaceae</taxon>
        <taxon>Labilibaculum</taxon>
    </lineage>
</organism>
<dbReference type="PANTHER" id="PTHR33408">
    <property type="entry name" value="TRANSPOSASE"/>
    <property type="match status" value="1"/>
</dbReference>
<dbReference type="Pfam" id="PF05598">
    <property type="entry name" value="DUF772"/>
    <property type="match status" value="1"/>
</dbReference>
<comment type="caution">
    <text evidence="3">The sequence shown here is derived from an EMBL/GenBank/DDBJ whole genome shotgun (WGS) entry which is preliminary data.</text>
</comment>
<dbReference type="InterPro" id="IPR025668">
    <property type="entry name" value="Tnp_DDE_dom"/>
</dbReference>
<dbReference type="EMBL" id="WOTW01000101">
    <property type="protein sequence ID" value="MUP40136.1"/>
    <property type="molecule type" value="Genomic_DNA"/>
</dbReference>
<evidence type="ECO:0000313" key="4">
    <source>
        <dbReference type="EMBL" id="MVB09341.1"/>
    </source>
</evidence>
<reference evidence="4 5" key="1">
    <citation type="submission" date="2019-11" db="EMBL/GenBank/DDBJ databases">
        <title>Draft genome sequence of Labilibaculum sp. strain SYP isolated from Black Sea.</title>
        <authorList>
            <person name="Yadav S."/>
            <person name="Villanueva L."/>
        </authorList>
    </citation>
    <scope>NUCLEOTIDE SEQUENCE [LARGE SCALE GENOMIC DNA]</scope>
    <source>
        <strain evidence="4 5">44</strain>
    </source>
</reference>
<evidence type="ECO:0000259" key="2">
    <source>
        <dbReference type="Pfam" id="PF13751"/>
    </source>
</evidence>
<keyword evidence="5" id="KW-1185">Reference proteome</keyword>
<dbReference type="Proteomes" id="UP000285951">
    <property type="component" value="Unassembled WGS sequence"/>
</dbReference>
<accession>A0A7M4DBV7</accession>
<dbReference type="OrthoDB" id="1121830at2"/>
<dbReference type="InterPro" id="IPR008490">
    <property type="entry name" value="Transposase_InsH_N"/>
</dbReference>
<dbReference type="EMBL" id="QTZN02000101">
    <property type="protein sequence ID" value="MVB09341.1"/>
    <property type="molecule type" value="Genomic_DNA"/>
</dbReference>
<dbReference type="AlphaFoldDB" id="A0A7M4DBV7"/>
<evidence type="ECO:0000313" key="3">
    <source>
        <dbReference type="EMBL" id="MUP40136.1"/>
    </source>
</evidence>
<dbReference type="NCBIfam" id="NF033551">
    <property type="entry name" value="transpos_IS1182"/>
    <property type="match status" value="1"/>
</dbReference>
<sequence length="516" mass="59857">MKLVPQKSHFKAYHQNQMILFPPSLSDFISSEHPVRTISSIIDGVQIDRILEKYSYTGAKAYHPKMMLKLLVYSYLCNVYSSRKIEQAASENVHFMWLSGMQKPDHNTIARFRSSRLKGVLKEVFSQVVLLLVDSGHIDLQTIYVDGTKIEANANKFSFVWGKAIQKNIQRMKDRLGELWDYTEQVAKSDLANVSKPDLSDVDPEKIEQTIETINEALRDKKVDAKKRRQLNYAKKNYADNLRKNEQKLKILEERNSYSKTDPDATFMRMKDDYMQNGQLKPGYNLQFSTQNQFIVNYSNHNNPTDTKTFIPHMKEVQQLYPDKLNSVCADSGYGSEENYEFLEAEGLTSFVKYNYFHKEQKKGAKTYCEFHPNNLFYDSKQDIYYCPMGQVMNLKKIKKEKSQAGHFKTIHVYQAQNCNGCPLRGMCHKAKGNRTIQINHRLNELRSKAREHLTSEEGLKHRSQRPVDVEAAFGNLKHNKGFKRFLLRGKEKVEIEMGLLALAINLKKMNSRKVA</sequence>
<protein>
    <submittedName>
        <fullName evidence="3">IS1182 family transposase</fullName>
    </submittedName>
</protein>
<dbReference type="InterPro" id="IPR047629">
    <property type="entry name" value="IS1182_transpos"/>
</dbReference>
<feature type="domain" description="Transposase DDE" evidence="2">
    <location>
        <begin position="386"/>
        <end position="510"/>
    </location>
</feature>
<evidence type="ECO:0000259" key="1">
    <source>
        <dbReference type="Pfam" id="PF05598"/>
    </source>
</evidence>
<proteinExistence type="predicted"/>
<dbReference type="RefSeq" id="WP_156197454.1">
    <property type="nucleotide sequence ID" value="NZ_QTZN02000101.1"/>
</dbReference>
<name>A0A7M4DBV7_9BACT</name>
<dbReference type="Proteomes" id="UP000462449">
    <property type="component" value="Unassembled WGS sequence"/>
</dbReference>